<feature type="transmembrane region" description="Helical" evidence="1">
    <location>
        <begin position="12"/>
        <end position="30"/>
    </location>
</feature>
<sequence>MLTIPFLNPDFIFFLVVAAIPAYYMNRYLMGWIQPRQSFGRFTLYLAAILAVALVYTFIVSWVLLKYVWPVR</sequence>
<gene>
    <name evidence="2" type="ORF">FAM09_25160</name>
</gene>
<proteinExistence type="predicted"/>
<dbReference type="EMBL" id="STFF01000009">
    <property type="protein sequence ID" value="THU33441.1"/>
    <property type="molecule type" value="Genomic_DNA"/>
</dbReference>
<evidence type="ECO:0000313" key="3">
    <source>
        <dbReference type="Proteomes" id="UP000306918"/>
    </source>
</evidence>
<name>A0A4S8HG42_9BACT</name>
<keyword evidence="3" id="KW-1185">Reference proteome</keyword>
<evidence type="ECO:0000313" key="2">
    <source>
        <dbReference type="EMBL" id="THU33441.1"/>
    </source>
</evidence>
<dbReference type="AlphaFoldDB" id="A0A4S8HG42"/>
<protein>
    <submittedName>
        <fullName evidence="2">Uncharacterized protein</fullName>
    </submittedName>
</protein>
<evidence type="ECO:0000256" key="1">
    <source>
        <dbReference type="SAM" id="Phobius"/>
    </source>
</evidence>
<keyword evidence="1" id="KW-0472">Membrane</keyword>
<dbReference type="Proteomes" id="UP000306918">
    <property type="component" value="Unassembled WGS sequence"/>
</dbReference>
<accession>A0A4S8HG42</accession>
<feature type="transmembrane region" description="Helical" evidence="1">
    <location>
        <begin position="42"/>
        <end position="65"/>
    </location>
</feature>
<reference evidence="2 3" key="1">
    <citation type="submission" date="2019-04" db="EMBL/GenBank/DDBJ databases">
        <title>Niastella caeni sp. nov., isolated from activated sludge.</title>
        <authorList>
            <person name="Sheng M."/>
        </authorList>
    </citation>
    <scope>NUCLEOTIDE SEQUENCE [LARGE SCALE GENOMIC DNA]</scope>
    <source>
        <strain evidence="2 3">HX-2-15</strain>
    </source>
</reference>
<keyword evidence="1" id="KW-1133">Transmembrane helix</keyword>
<organism evidence="2 3">
    <name type="scientific">Niastella caeni</name>
    <dbReference type="NCBI Taxonomy" id="2569763"/>
    <lineage>
        <taxon>Bacteria</taxon>
        <taxon>Pseudomonadati</taxon>
        <taxon>Bacteroidota</taxon>
        <taxon>Chitinophagia</taxon>
        <taxon>Chitinophagales</taxon>
        <taxon>Chitinophagaceae</taxon>
        <taxon>Niastella</taxon>
    </lineage>
</organism>
<keyword evidence="1" id="KW-0812">Transmembrane</keyword>
<comment type="caution">
    <text evidence="2">The sequence shown here is derived from an EMBL/GenBank/DDBJ whole genome shotgun (WGS) entry which is preliminary data.</text>
</comment>